<dbReference type="SUPFAM" id="SSF47459">
    <property type="entry name" value="HLH, helix-loop-helix DNA-binding domain"/>
    <property type="match status" value="1"/>
</dbReference>
<dbReference type="GO" id="GO:0046983">
    <property type="term" value="F:protein dimerization activity"/>
    <property type="evidence" value="ECO:0007669"/>
    <property type="project" value="InterPro"/>
</dbReference>
<reference evidence="8" key="1">
    <citation type="submission" date="2020-10" db="EMBL/GenBank/DDBJ databases">
        <title>Chromosome-scale genome assembly of the Allis shad, Alosa alosa.</title>
        <authorList>
            <person name="Margot Z."/>
            <person name="Christophe K."/>
            <person name="Cabau C."/>
            <person name="Louis A."/>
            <person name="Berthelot C."/>
            <person name="Parey E."/>
            <person name="Roest Crollius H."/>
            <person name="Montfort J."/>
            <person name="Robinson-Rechavi M."/>
            <person name="Bucao C."/>
            <person name="Bouchez O."/>
            <person name="Gislard M."/>
            <person name="Lluch J."/>
            <person name="Milhes M."/>
            <person name="Lampietro C."/>
            <person name="Lopez Roques C."/>
            <person name="Donnadieu C."/>
            <person name="Braasch I."/>
            <person name="Desvignes T."/>
            <person name="Postlethwait J."/>
            <person name="Bobe J."/>
            <person name="Guiguen Y."/>
        </authorList>
    </citation>
    <scope>NUCLEOTIDE SEQUENCE</scope>
    <source>
        <strain evidence="8">M-15738</strain>
        <tissue evidence="8">Blood</tissue>
    </source>
</reference>
<comment type="caution">
    <text evidence="8">The sequence shown here is derived from an EMBL/GenBank/DDBJ whole genome shotgun (WGS) entry which is preliminary data.</text>
</comment>
<evidence type="ECO:0000256" key="2">
    <source>
        <dbReference type="ARBA" id="ARBA00022491"/>
    </source>
</evidence>
<dbReference type="GO" id="GO:0003677">
    <property type="term" value="F:DNA binding"/>
    <property type="evidence" value="ECO:0007669"/>
    <property type="project" value="UniProtKB-KW"/>
</dbReference>
<dbReference type="PROSITE" id="PS50888">
    <property type="entry name" value="BHLH"/>
    <property type="match status" value="1"/>
</dbReference>
<keyword evidence="3" id="KW-0805">Transcription regulation</keyword>
<evidence type="ECO:0000256" key="3">
    <source>
        <dbReference type="ARBA" id="ARBA00023015"/>
    </source>
</evidence>
<dbReference type="Pfam" id="PF00010">
    <property type="entry name" value="HLH"/>
    <property type="match status" value="1"/>
</dbReference>
<dbReference type="GO" id="GO:0005634">
    <property type="term" value="C:nucleus"/>
    <property type="evidence" value="ECO:0007669"/>
    <property type="project" value="UniProtKB-SubCell"/>
</dbReference>
<keyword evidence="4" id="KW-0238">DNA-binding</keyword>
<comment type="subcellular location">
    <subcellularLocation>
        <location evidence="1">Nucleus</location>
    </subcellularLocation>
</comment>
<dbReference type="InterPro" id="IPR036638">
    <property type="entry name" value="HLH_DNA-bd_sf"/>
</dbReference>
<keyword evidence="5" id="KW-0804">Transcription</keyword>
<evidence type="ECO:0000256" key="6">
    <source>
        <dbReference type="ARBA" id="ARBA00023242"/>
    </source>
</evidence>
<accession>A0AAV6H8Q9</accession>
<name>A0AAV6H8Q9_9TELE</name>
<feature type="domain" description="BHLH" evidence="7">
    <location>
        <begin position="28"/>
        <end position="85"/>
    </location>
</feature>
<evidence type="ECO:0000256" key="1">
    <source>
        <dbReference type="ARBA" id="ARBA00004123"/>
    </source>
</evidence>
<keyword evidence="6" id="KW-0539">Nucleus</keyword>
<sequence length="198" mass="22010">MAPNMIIEAAQTFGSGSTVAQRKEASELRRTLKPLMEKKRRARINDSLNHLKTLILPLVGKDNCRYSKLEKADILEMTVRFLSDLPSSPVKGSTDSYKDGYKACLQRVSTLLPQTSLDKDARHRVNDFIKKSMPVVAPTCQNCCGQTSKMLPQIQEKIQSIKSAAKLAQNQTSSSVAPLPNRAQPAQQAVAANMWRPW</sequence>
<dbReference type="InterPro" id="IPR011598">
    <property type="entry name" value="bHLH_dom"/>
</dbReference>
<evidence type="ECO:0000256" key="4">
    <source>
        <dbReference type="ARBA" id="ARBA00023125"/>
    </source>
</evidence>
<dbReference type="InterPro" id="IPR050370">
    <property type="entry name" value="HES_HEY"/>
</dbReference>
<evidence type="ECO:0000313" key="9">
    <source>
        <dbReference type="Proteomes" id="UP000823561"/>
    </source>
</evidence>
<organism evidence="8 9">
    <name type="scientific">Alosa alosa</name>
    <name type="common">allis shad</name>
    <dbReference type="NCBI Taxonomy" id="278164"/>
    <lineage>
        <taxon>Eukaryota</taxon>
        <taxon>Metazoa</taxon>
        <taxon>Chordata</taxon>
        <taxon>Craniata</taxon>
        <taxon>Vertebrata</taxon>
        <taxon>Euteleostomi</taxon>
        <taxon>Actinopterygii</taxon>
        <taxon>Neopterygii</taxon>
        <taxon>Teleostei</taxon>
        <taxon>Clupei</taxon>
        <taxon>Clupeiformes</taxon>
        <taxon>Clupeoidei</taxon>
        <taxon>Clupeidae</taxon>
        <taxon>Alosa</taxon>
    </lineage>
</organism>
<dbReference type="FunFam" id="4.10.280.10:FF:000009">
    <property type="entry name" value="Transcription factor HES-1"/>
    <property type="match status" value="1"/>
</dbReference>
<keyword evidence="9" id="KW-1185">Reference proteome</keyword>
<dbReference type="AlphaFoldDB" id="A0AAV6H8Q9"/>
<evidence type="ECO:0000313" key="8">
    <source>
        <dbReference type="EMBL" id="KAG5282387.1"/>
    </source>
</evidence>
<keyword evidence="2" id="KW-0678">Repressor</keyword>
<evidence type="ECO:0000256" key="5">
    <source>
        <dbReference type="ARBA" id="ARBA00023163"/>
    </source>
</evidence>
<dbReference type="PANTHER" id="PTHR10985">
    <property type="entry name" value="BASIC HELIX-LOOP-HELIX TRANSCRIPTION FACTOR, HES-RELATED"/>
    <property type="match status" value="1"/>
</dbReference>
<gene>
    <name evidence="8" type="ORF">AALO_G00055440</name>
</gene>
<dbReference type="Gene3D" id="4.10.280.10">
    <property type="entry name" value="Helix-loop-helix DNA-binding domain"/>
    <property type="match status" value="1"/>
</dbReference>
<dbReference type="CDD" id="cd11463">
    <property type="entry name" value="bHLH-O_HES2"/>
    <property type="match status" value="1"/>
</dbReference>
<protein>
    <recommendedName>
        <fullName evidence="7">BHLH domain-containing protein</fullName>
    </recommendedName>
</protein>
<proteinExistence type="predicted"/>
<dbReference type="EMBL" id="JADWDJ010000004">
    <property type="protein sequence ID" value="KAG5282387.1"/>
    <property type="molecule type" value="Genomic_DNA"/>
</dbReference>
<dbReference type="SMART" id="SM00353">
    <property type="entry name" value="HLH"/>
    <property type="match status" value="1"/>
</dbReference>
<evidence type="ECO:0000259" key="7">
    <source>
        <dbReference type="PROSITE" id="PS50888"/>
    </source>
</evidence>
<dbReference type="Proteomes" id="UP000823561">
    <property type="component" value="Chromosome 4"/>
</dbReference>